<name>S0FWZ5_RUMCE</name>
<feature type="transmembrane region" description="Helical" evidence="2">
    <location>
        <begin position="332"/>
        <end position="353"/>
    </location>
</feature>
<evidence type="ECO:0000256" key="2">
    <source>
        <dbReference type="SAM" id="Phobius"/>
    </source>
</evidence>
<dbReference type="STRING" id="1195236.CTER_1006"/>
<evidence type="ECO:0000259" key="3">
    <source>
        <dbReference type="Pfam" id="PF13175"/>
    </source>
</evidence>
<dbReference type="EMBL" id="AORV01000022">
    <property type="protein sequence ID" value="EMS73098.1"/>
    <property type="molecule type" value="Genomic_DNA"/>
</dbReference>
<keyword evidence="2" id="KW-0472">Membrane</keyword>
<keyword evidence="5" id="KW-1185">Reference proteome</keyword>
<sequence>MKIRKLYIRGFGKIEEFELELSKNINVIYGPNESGKSTIMAFIKAVLFGLKGGRADREGTASELRRYRPWSNSSYGGYIGFEMDTPAAYRLDRDFDKNSVKLYDRDFNDITGLFSAARDGRGIAEKLLGVNEGLFERTVYVRQLGTKIDTASSKELIDRISNICQSGYEDISYKKAHTALKEALKSQVGTERSFTRPLDMINRRLSELCLMQKKLREEAESQTAAQRELKRMDSEIAVLAGIERLFTLAVEFLDARERLGLQERNAEEIRFLNDGTGLLRKNITRLTGDAAALEQEVVKTTREESRLEEDLKRLNRTVSQEDLKGLGKRVKVFSIAGILTLAAAIGCALGSFVFELLPLYFTAIPSLAFITAGVFRAVQGKRLKKLEREQQELAGRERLLGQQLENIKKVRSSASNQLVGLSERLAIEKLQYEQQIKRLESIEPALRQQELEQLESRVDTLSMEIIRLLETLNADGTLPGGEAILAENILENPDEGRQKELNRIQEFYAGQLQQKRIEKAALELQLKNLSSTADTGAVEQEIYRLTQQKKALEQRGEALQLAMTTLEEAAREVRKKFLPIMNKAFSSTFSGLTSRKYIETKAGDNLNIMLSDPGSETLVPVPVLSNGTADQLYLALRVAISETVLKNNEQLPLILDEPFAQYDDIRTENALRLINELGRKQQVLIFTCKQREVEMISELTGGNACKICSLT</sequence>
<feature type="coiled-coil region" evidence="1">
    <location>
        <begin position="512"/>
        <end position="569"/>
    </location>
</feature>
<comment type="caution">
    <text evidence="4">The sequence shown here is derived from an EMBL/GenBank/DDBJ whole genome shotgun (WGS) entry which is preliminary data.</text>
</comment>
<dbReference type="RefSeq" id="WP_004624438.1">
    <property type="nucleotide sequence ID" value="NZ_AORV01000022.1"/>
</dbReference>
<keyword evidence="2" id="KW-0812">Transmembrane</keyword>
<dbReference type="eggNOG" id="COG0419">
    <property type="taxonomic scope" value="Bacteria"/>
</dbReference>
<dbReference type="Pfam" id="PF13175">
    <property type="entry name" value="AAA_15"/>
    <property type="match status" value="1"/>
</dbReference>
<dbReference type="eggNOG" id="COG1106">
    <property type="taxonomic scope" value="Bacteria"/>
</dbReference>
<dbReference type="InterPro" id="IPR041685">
    <property type="entry name" value="AAA_GajA/Old/RecF-like"/>
</dbReference>
<dbReference type="Gene3D" id="3.40.50.300">
    <property type="entry name" value="P-loop containing nucleotide triphosphate hydrolases"/>
    <property type="match status" value="2"/>
</dbReference>
<protein>
    <recommendedName>
        <fullName evidence="3">Endonuclease GajA/Old nuclease/RecF-like AAA domain-containing protein</fullName>
    </recommendedName>
</protein>
<keyword evidence="1" id="KW-0175">Coiled coil</keyword>
<dbReference type="PANTHER" id="PTHR41259">
    <property type="entry name" value="DOUBLE-STRAND BREAK REPAIR RAD50 ATPASE, PUTATIVE-RELATED"/>
    <property type="match status" value="1"/>
</dbReference>
<feature type="coiled-coil region" evidence="1">
    <location>
        <begin position="283"/>
        <end position="324"/>
    </location>
</feature>
<keyword evidence="2" id="KW-1133">Transmembrane helix</keyword>
<proteinExistence type="predicted"/>
<feature type="coiled-coil region" evidence="1">
    <location>
        <begin position="422"/>
        <end position="471"/>
    </location>
</feature>
<dbReference type="PATRIC" id="fig|1195236.3.peg.1301"/>
<reference evidence="4 5" key="1">
    <citation type="journal article" date="2013" name="Genome Announc.">
        <title>Draft Genome Sequence of the Cellulolytic, Mesophilic, Anaerobic Bacterium Clostridium termitidis Strain CT1112 (DSM 5398).</title>
        <authorList>
            <person name="Lal S."/>
            <person name="Ramachandran U."/>
            <person name="Zhang X."/>
            <person name="Munir R."/>
            <person name="Sparling R."/>
            <person name="Levin D.B."/>
        </authorList>
    </citation>
    <scope>NUCLEOTIDE SEQUENCE [LARGE SCALE GENOMIC DNA]</scope>
    <source>
        <strain evidence="4 5">CT1112</strain>
    </source>
</reference>
<dbReference type="PANTHER" id="PTHR41259:SF1">
    <property type="entry name" value="DOUBLE-STRAND BREAK REPAIR RAD50 ATPASE, PUTATIVE-RELATED"/>
    <property type="match status" value="1"/>
</dbReference>
<gene>
    <name evidence="4" type="ORF">CTER_1006</name>
</gene>
<accession>S0FWZ5</accession>
<organism evidence="4 5">
    <name type="scientific">Ruminiclostridium cellobioparum subsp. termitidis CT1112</name>
    <dbReference type="NCBI Taxonomy" id="1195236"/>
    <lineage>
        <taxon>Bacteria</taxon>
        <taxon>Bacillati</taxon>
        <taxon>Bacillota</taxon>
        <taxon>Clostridia</taxon>
        <taxon>Eubacteriales</taxon>
        <taxon>Oscillospiraceae</taxon>
        <taxon>Ruminiclostridium</taxon>
    </lineage>
</organism>
<evidence type="ECO:0000313" key="5">
    <source>
        <dbReference type="Proteomes" id="UP000014155"/>
    </source>
</evidence>
<dbReference type="AlphaFoldDB" id="S0FWZ5"/>
<evidence type="ECO:0000256" key="1">
    <source>
        <dbReference type="SAM" id="Coils"/>
    </source>
</evidence>
<feature type="transmembrane region" description="Helical" evidence="2">
    <location>
        <begin position="359"/>
        <end position="378"/>
    </location>
</feature>
<dbReference type="InterPro" id="IPR027417">
    <property type="entry name" value="P-loop_NTPase"/>
</dbReference>
<dbReference type="Proteomes" id="UP000014155">
    <property type="component" value="Unassembled WGS sequence"/>
</dbReference>
<feature type="domain" description="Endonuclease GajA/Old nuclease/RecF-like AAA" evidence="3">
    <location>
        <begin position="1"/>
        <end position="47"/>
    </location>
</feature>
<evidence type="ECO:0000313" key="4">
    <source>
        <dbReference type="EMBL" id="EMS73098.1"/>
    </source>
</evidence>
<dbReference type="SUPFAM" id="SSF52540">
    <property type="entry name" value="P-loop containing nucleoside triphosphate hydrolases"/>
    <property type="match status" value="1"/>
</dbReference>